<dbReference type="Proteomes" id="UP000037084">
    <property type="component" value="Unassembled WGS sequence"/>
</dbReference>
<dbReference type="PATRIC" id="fig|1961.12.peg.6783"/>
<dbReference type="AlphaFoldDB" id="A0A0L8M5D1"/>
<gene>
    <name evidence="1" type="ORF">ADK75_30560</name>
</gene>
<evidence type="ECO:0000313" key="1">
    <source>
        <dbReference type="EMBL" id="KOG45618.1"/>
    </source>
</evidence>
<sequence length="375" mass="39703">MNDLPPGPVRLQLFLGPAVPVPAPRFVVDALTGLKVESGAGDAQSGFELTFSIAKDSPVQAFFPITVPVFRCVVAVTVRGITEVLVDGVVTHQDMTAAGPTSVLHVKGKDISCVMDLVPFDGLPYPAMSPAVRALTVLAKYAALGCAPVVIPSLLEDVPIPVDRIPVHQGTDYAYVMALAKEVGHVFYIEPGPVPGVSKAYWGPEIRLGAPQPALSVGLDAAHDNVATLNFTFDKEKRELPIVAIQERTSKAPLQLPVPDVAPIRPPLGLVPPLPPKLHRMTDTANLTPLAAVMRGVAHAAQHSDAVFAAGTLDVAKYGHVLRSRRLVGVRGAGTAFDGLYYVTRVTHDIRRGSYTQSFSLARNGVVSTVPAVPV</sequence>
<dbReference type="RefSeq" id="WP_030384127.1">
    <property type="nucleotide sequence ID" value="NZ_LGUV01000362.1"/>
</dbReference>
<dbReference type="OrthoDB" id="262740at2"/>
<dbReference type="EMBL" id="LGUV01000362">
    <property type="protein sequence ID" value="KOG45618.1"/>
    <property type="molecule type" value="Genomic_DNA"/>
</dbReference>
<reference evidence="2" key="1">
    <citation type="submission" date="2015-07" db="EMBL/GenBank/DDBJ databases">
        <authorList>
            <consortium name="Consortium for Microbial Forensics and Genomics (microFORGE)"/>
            <person name="Knight B.M."/>
            <person name="Roberts D.P."/>
            <person name="Lin D."/>
            <person name="Hari K."/>
            <person name="Fletcher J."/>
            <person name="Melcher U."/>
            <person name="Blagden T."/>
            <person name="Winegar R.A."/>
        </authorList>
    </citation>
    <scope>NUCLEOTIDE SEQUENCE [LARGE SCALE GENOMIC DNA]</scope>
    <source>
        <strain evidence="2">NRRL B-1447</strain>
    </source>
</reference>
<proteinExistence type="predicted"/>
<evidence type="ECO:0008006" key="3">
    <source>
        <dbReference type="Google" id="ProtNLM"/>
    </source>
</evidence>
<accession>A0A0L8M5D1</accession>
<organism evidence="1 2">
    <name type="scientific">Streptomyces virginiae</name>
    <name type="common">Streptomyces cinnamonensis</name>
    <dbReference type="NCBI Taxonomy" id="1961"/>
    <lineage>
        <taxon>Bacteria</taxon>
        <taxon>Bacillati</taxon>
        <taxon>Actinomycetota</taxon>
        <taxon>Actinomycetes</taxon>
        <taxon>Kitasatosporales</taxon>
        <taxon>Streptomycetaceae</taxon>
        <taxon>Streptomyces</taxon>
    </lineage>
</organism>
<evidence type="ECO:0000313" key="2">
    <source>
        <dbReference type="Proteomes" id="UP000037084"/>
    </source>
</evidence>
<name>A0A0L8M5D1_STRVG</name>
<comment type="caution">
    <text evidence="1">The sequence shown here is derived from an EMBL/GenBank/DDBJ whole genome shotgun (WGS) entry which is preliminary data.</text>
</comment>
<protein>
    <recommendedName>
        <fullName evidence="3">Phage protein D</fullName>
    </recommendedName>
</protein>